<evidence type="ECO:0000256" key="6">
    <source>
        <dbReference type="ARBA" id="ARBA00022737"/>
    </source>
</evidence>
<dbReference type="InterPro" id="IPR011990">
    <property type="entry name" value="TPR-like_helical_dom_sf"/>
</dbReference>
<feature type="region of interest" description="Disordered" evidence="9">
    <location>
        <begin position="1"/>
        <end position="20"/>
    </location>
</feature>
<evidence type="ECO:0000256" key="3">
    <source>
        <dbReference type="ARBA" id="ARBA00010394"/>
    </source>
</evidence>
<comment type="caution">
    <text evidence="10">The sequence shown here is derived from an EMBL/GenBank/DDBJ whole genome shotgun (WGS) entry which is preliminary data.</text>
</comment>
<evidence type="ECO:0000256" key="8">
    <source>
        <dbReference type="SAM" id="Coils"/>
    </source>
</evidence>
<protein>
    <recommendedName>
        <fullName evidence="4">Protein unc-45 homolog B</fullName>
    </recommendedName>
</protein>
<keyword evidence="8" id="KW-0175">Coiled coil</keyword>
<organism evidence="10 11">
    <name type="scientific">Tanacetum coccineum</name>
    <dbReference type="NCBI Taxonomy" id="301880"/>
    <lineage>
        <taxon>Eukaryota</taxon>
        <taxon>Viridiplantae</taxon>
        <taxon>Streptophyta</taxon>
        <taxon>Embryophyta</taxon>
        <taxon>Tracheophyta</taxon>
        <taxon>Spermatophyta</taxon>
        <taxon>Magnoliopsida</taxon>
        <taxon>eudicotyledons</taxon>
        <taxon>Gunneridae</taxon>
        <taxon>Pentapetalae</taxon>
        <taxon>asterids</taxon>
        <taxon>campanulids</taxon>
        <taxon>Asterales</taxon>
        <taxon>Asteraceae</taxon>
        <taxon>Asteroideae</taxon>
        <taxon>Anthemideae</taxon>
        <taxon>Anthemidinae</taxon>
        <taxon>Tanacetum</taxon>
    </lineage>
</organism>
<evidence type="ECO:0000256" key="9">
    <source>
        <dbReference type="SAM" id="MobiDB-lite"/>
    </source>
</evidence>
<dbReference type="Gene3D" id="1.25.10.10">
    <property type="entry name" value="Leucine-rich Repeat Variant"/>
    <property type="match status" value="1"/>
</dbReference>
<accession>A0ABQ4ZPW5</accession>
<dbReference type="Proteomes" id="UP001151760">
    <property type="component" value="Unassembled WGS sequence"/>
</dbReference>
<reference evidence="10" key="2">
    <citation type="submission" date="2022-01" db="EMBL/GenBank/DDBJ databases">
        <authorList>
            <person name="Yamashiro T."/>
            <person name="Shiraishi A."/>
            <person name="Satake H."/>
            <person name="Nakayama K."/>
        </authorList>
    </citation>
    <scope>NUCLEOTIDE SEQUENCE</scope>
</reference>
<evidence type="ECO:0000256" key="2">
    <source>
        <dbReference type="ARBA" id="ARBA00004216"/>
    </source>
</evidence>
<name>A0ABQ4ZPW5_9ASTR</name>
<proteinExistence type="inferred from homology"/>
<feature type="region of interest" description="Disordered" evidence="9">
    <location>
        <begin position="251"/>
        <end position="278"/>
    </location>
</feature>
<dbReference type="Pfam" id="PF00514">
    <property type="entry name" value="Arm"/>
    <property type="match status" value="1"/>
</dbReference>
<keyword evidence="11" id="KW-1185">Reference proteome</keyword>
<comment type="similarity">
    <text evidence="3">Belongs to the importin alpha family.</text>
</comment>
<gene>
    <name evidence="10" type="ORF">Tco_0774621</name>
</gene>
<dbReference type="InterPro" id="IPR000225">
    <property type="entry name" value="Armadillo"/>
</dbReference>
<keyword evidence="6" id="KW-0677">Repeat</keyword>
<dbReference type="InterPro" id="IPR011989">
    <property type="entry name" value="ARM-like"/>
</dbReference>
<dbReference type="Gene3D" id="1.25.40.10">
    <property type="entry name" value="Tetratricopeptide repeat domain"/>
    <property type="match status" value="1"/>
</dbReference>
<keyword evidence="5" id="KW-0813">Transport</keyword>
<evidence type="ECO:0000313" key="10">
    <source>
        <dbReference type="EMBL" id="GJS91985.1"/>
    </source>
</evidence>
<dbReference type="InterPro" id="IPR016024">
    <property type="entry name" value="ARM-type_fold"/>
</dbReference>
<dbReference type="PANTHER" id="PTHR23316">
    <property type="entry name" value="IMPORTIN ALPHA"/>
    <property type="match status" value="1"/>
</dbReference>
<sequence>MSKPRFEHGSPPPQTRDERPALKATTRFRKLLSIGRYTKDFPQLQATWALTNIASGTSDNTKVVIDHGAVPIFVKLLASPSDDVHEQYTNPTTSFTIPTYIRLCLVWCKDTHPVSNMHLYGACESMFKPDMDYPPGVNILPMGSRKAKPFLTTNLIVFAPGSYNVKSKSGPSVAKGDAMTVDPGCQSEFNNKSAYHNVFLVHGGLSLTINTIDQIQAIDQKQEVPKNLSKVRRRAEIQQARALAGNDTIQNPVVSIPDAPNEQRTENRGDSTTANDHSKLDQCKDLLSMLTHMEAKQRNLHTQHATYEYLKGKILDIFTEYSNKAKDHLSKAVQECYLFYDKHEEIMKEPSVAKLSSSAIACVFGMVATYMGDSELLQDMKDTRSSSMWLHMIEGLSRNGGGWFYTKAHQRLFYLKKKMLRFSCMTKENEVEMKIVIDKLEEKINKLSKTIEDMSTHAHKYSREIREAGITINQDSILS</sequence>
<evidence type="ECO:0000256" key="7">
    <source>
        <dbReference type="ARBA" id="ARBA00022927"/>
    </source>
</evidence>
<evidence type="ECO:0000256" key="4">
    <source>
        <dbReference type="ARBA" id="ARBA00020768"/>
    </source>
</evidence>
<dbReference type="EMBL" id="BQNB010011548">
    <property type="protein sequence ID" value="GJS91985.1"/>
    <property type="molecule type" value="Genomic_DNA"/>
</dbReference>
<evidence type="ECO:0000256" key="1">
    <source>
        <dbReference type="ARBA" id="ARBA00004161"/>
    </source>
</evidence>
<keyword evidence="7" id="KW-0653">Protein transport</keyword>
<comment type="subcellular location">
    <subcellularLocation>
        <location evidence="1">Cytoplasm</location>
        <location evidence="1">Myofibril</location>
        <location evidence="1">Sarcomere</location>
        <location evidence="1">A band</location>
    </subcellularLocation>
    <subcellularLocation>
        <location evidence="2">Cytoplasm</location>
        <location evidence="2">Myofibril</location>
        <location evidence="2">Sarcomere</location>
        <location evidence="2">Z line</location>
    </subcellularLocation>
</comment>
<evidence type="ECO:0000313" key="11">
    <source>
        <dbReference type="Proteomes" id="UP001151760"/>
    </source>
</evidence>
<feature type="coiled-coil region" evidence="8">
    <location>
        <begin position="430"/>
        <end position="457"/>
    </location>
</feature>
<dbReference type="SUPFAM" id="SSF48371">
    <property type="entry name" value="ARM repeat"/>
    <property type="match status" value="1"/>
</dbReference>
<evidence type="ECO:0000256" key="5">
    <source>
        <dbReference type="ARBA" id="ARBA00022448"/>
    </source>
</evidence>
<reference evidence="10" key="1">
    <citation type="journal article" date="2022" name="Int. J. Mol. Sci.">
        <title>Draft Genome of Tanacetum Coccineum: Genomic Comparison of Closely Related Tanacetum-Family Plants.</title>
        <authorList>
            <person name="Yamashiro T."/>
            <person name="Shiraishi A."/>
            <person name="Nakayama K."/>
            <person name="Satake H."/>
        </authorList>
    </citation>
    <scope>NUCLEOTIDE SEQUENCE</scope>
</reference>